<evidence type="ECO:0000256" key="5">
    <source>
        <dbReference type="RuleBase" id="RU363032"/>
    </source>
</evidence>
<evidence type="ECO:0000256" key="3">
    <source>
        <dbReference type="ARBA" id="ARBA00022989"/>
    </source>
</evidence>
<evidence type="ECO:0000313" key="8">
    <source>
        <dbReference type="Proteomes" id="UP000183940"/>
    </source>
</evidence>
<proteinExistence type="inferred from homology"/>
<accession>A0A1L9QY51</accession>
<name>A0A1L9QY51_9CYAN</name>
<dbReference type="CDD" id="cd06261">
    <property type="entry name" value="TM_PBP2"/>
    <property type="match status" value="1"/>
</dbReference>
<feature type="domain" description="ABC transmembrane type-1" evidence="6">
    <location>
        <begin position="169"/>
        <end position="365"/>
    </location>
</feature>
<comment type="similarity">
    <text evidence="5">Belongs to the binding-protein-dependent transport system permease family.</text>
</comment>
<dbReference type="InterPro" id="IPR000515">
    <property type="entry name" value="MetI-like"/>
</dbReference>
<dbReference type="Pfam" id="PF12911">
    <property type="entry name" value="OppC_N"/>
    <property type="match status" value="1"/>
</dbReference>
<feature type="transmembrane region" description="Helical" evidence="5">
    <location>
        <begin position="173"/>
        <end position="197"/>
    </location>
</feature>
<keyword evidence="5" id="KW-0813">Transport</keyword>
<evidence type="ECO:0000313" key="7">
    <source>
        <dbReference type="EMBL" id="OJJ27569.1"/>
    </source>
</evidence>
<dbReference type="GO" id="GO:0055085">
    <property type="term" value="P:transmembrane transport"/>
    <property type="evidence" value="ECO:0007669"/>
    <property type="project" value="InterPro"/>
</dbReference>
<dbReference type="PANTHER" id="PTHR43839">
    <property type="entry name" value="OPPC IN A BINDING PROTEIN-DEPENDENT TRANSPORT SYSTEM"/>
    <property type="match status" value="1"/>
</dbReference>
<dbReference type="STRING" id="1925591.BI308_00970"/>
<gene>
    <name evidence="7" type="ORF">BI308_00970</name>
</gene>
<evidence type="ECO:0000256" key="2">
    <source>
        <dbReference type="ARBA" id="ARBA00022692"/>
    </source>
</evidence>
<comment type="subcellular location">
    <subcellularLocation>
        <location evidence="5">Cell membrane</location>
        <topology evidence="5">Multi-pass membrane protein</topology>
    </subcellularLocation>
    <subcellularLocation>
        <location evidence="1">Membrane</location>
        <topology evidence="1">Multi-pass membrane protein</topology>
    </subcellularLocation>
</comment>
<dbReference type="EMBL" id="MLAW01000001">
    <property type="protein sequence ID" value="OJJ27569.1"/>
    <property type="molecule type" value="Genomic_DNA"/>
</dbReference>
<organism evidence="7 8">
    <name type="scientific">Roseofilum reptotaenium AO1-A</name>
    <dbReference type="NCBI Taxonomy" id="1925591"/>
    <lineage>
        <taxon>Bacteria</taxon>
        <taxon>Bacillati</taxon>
        <taxon>Cyanobacteriota</taxon>
        <taxon>Cyanophyceae</taxon>
        <taxon>Desertifilales</taxon>
        <taxon>Desertifilaceae</taxon>
        <taxon>Roseofilum</taxon>
    </lineage>
</organism>
<evidence type="ECO:0000256" key="1">
    <source>
        <dbReference type="ARBA" id="ARBA00004141"/>
    </source>
</evidence>
<dbReference type="Pfam" id="PF00528">
    <property type="entry name" value="BPD_transp_1"/>
    <property type="match status" value="1"/>
</dbReference>
<evidence type="ECO:0000256" key="4">
    <source>
        <dbReference type="ARBA" id="ARBA00023136"/>
    </source>
</evidence>
<protein>
    <submittedName>
        <fullName evidence="7">Peptide ABC transporter permease</fullName>
    </submittedName>
</protein>
<keyword evidence="8" id="KW-1185">Reference proteome</keyword>
<feature type="transmembrane region" description="Helical" evidence="5">
    <location>
        <begin position="343"/>
        <end position="364"/>
    </location>
</feature>
<keyword evidence="3 5" id="KW-1133">Transmembrane helix</keyword>
<dbReference type="Proteomes" id="UP000183940">
    <property type="component" value="Unassembled WGS sequence"/>
</dbReference>
<keyword evidence="4 5" id="KW-0472">Membrane</keyword>
<dbReference type="InterPro" id="IPR035906">
    <property type="entry name" value="MetI-like_sf"/>
</dbReference>
<dbReference type="InterPro" id="IPR025966">
    <property type="entry name" value="OppC_N"/>
</dbReference>
<feature type="transmembrane region" description="Helical" evidence="5">
    <location>
        <begin position="33"/>
        <end position="55"/>
    </location>
</feature>
<evidence type="ECO:0000259" key="6">
    <source>
        <dbReference type="PROSITE" id="PS50928"/>
    </source>
</evidence>
<dbReference type="AlphaFoldDB" id="A0A1L9QY51"/>
<sequence>MNQPITNIKQKKEDYYTASQWQLFWSRFKTNRLAALGGAVLSLFIFIALFAEFIAPYSGLANDRNSDYTAGPPQLIRLCDSAGCQAWPFVHDMTSGYNVLEKRYIVEIIEEDGKPVRRNLRFFHKAGEYKLFGIIPGDRHLFGTDRGKVHLFGTDSSGLDLFSRVMFATRTSLTIGFLGIMISFILSLFFGGVAGYIGGWVDTVIQAFTNLVRVIPPIPLYMALTAMFPRDWSNQQVYFAMTLVMGLVNWPTLARRIRSYLLASREEEYVLAAQLCGASGWRIVTRHLLPGFASYIIVELVINFPYRILDETALSIVGLGLRRPTMSWGVLLQEMTTVQAIQLTPWFFIPLIFFVVAVLSFTLLGDGLRDAADPYSGIRR</sequence>
<comment type="caution">
    <text evidence="7">The sequence shown here is derived from an EMBL/GenBank/DDBJ whole genome shotgun (WGS) entry which is preliminary data.</text>
</comment>
<dbReference type="PANTHER" id="PTHR43839:SF3">
    <property type="entry name" value="OLIGOPEPTIDE ABC TRANSPORTER, PERMEASE PROTEIN"/>
    <property type="match status" value="1"/>
</dbReference>
<keyword evidence="2 5" id="KW-0812">Transmembrane</keyword>
<dbReference type="PROSITE" id="PS50928">
    <property type="entry name" value="ABC_TM1"/>
    <property type="match status" value="1"/>
</dbReference>
<feature type="transmembrane region" description="Helical" evidence="5">
    <location>
        <begin position="237"/>
        <end position="254"/>
    </location>
</feature>
<reference evidence="7" key="1">
    <citation type="submission" date="2016-10" db="EMBL/GenBank/DDBJ databases">
        <title>CRISPR-Cas defence system in Roseofilum reptotaenium: evidence of a bacteriophage-cyanobacterium arms race in the coral black band disease.</title>
        <authorList>
            <person name="Buerger P."/>
            <person name="Wood-Charlson E.M."/>
            <person name="Weynberg K.D."/>
            <person name="Willis B."/>
            <person name="Van Oppen M.J."/>
        </authorList>
    </citation>
    <scope>NUCLEOTIDE SEQUENCE [LARGE SCALE GENOMIC DNA]</scope>
    <source>
        <strain evidence="7">AO1-A</strain>
    </source>
</reference>
<dbReference type="Gene3D" id="1.10.3720.10">
    <property type="entry name" value="MetI-like"/>
    <property type="match status" value="1"/>
</dbReference>
<dbReference type="SUPFAM" id="SSF161098">
    <property type="entry name" value="MetI-like"/>
    <property type="match status" value="1"/>
</dbReference>
<dbReference type="GO" id="GO:0005886">
    <property type="term" value="C:plasma membrane"/>
    <property type="evidence" value="ECO:0007669"/>
    <property type="project" value="UniProtKB-SubCell"/>
</dbReference>